<reference evidence="1 2" key="1">
    <citation type="journal article" date="2022" name="bioRxiv">
        <title>The genome of the oomycete Peronosclerospora sorghi, a cosmopolitan pathogen of maize and sorghum, is inflated with dispersed pseudogenes.</title>
        <authorList>
            <person name="Fletcher K."/>
            <person name="Martin F."/>
            <person name="Isakeit T."/>
            <person name="Cavanaugh K."/>
            <person name="Magill C."/>
            <person name="Michelmore R."/>
        </authorList>
    </citation>
    <scope>NUCLEOTIDE SEQUENCE [LARGE SCALE GENOMIC DNA]</scope>
    <source>
        <strain evidence="1">P6</strain>
    </source>
</reference>
<name>A0ACC0W2R4_9STRA</name>
<dbReference type="Proteomes" id="UP001163321">
    <property type="component" value="Chromosome 5"/>
</dbReference>
<protein>
    <submittedName>
        <fullName evidence="1">Uncharacterized protein</fullName>
    </submittedName>
</protein>
<dbReference type="EMBL" id="CM047584">
    <property type="protein sequence ID" value="KAI9912006.1"/>
    <property type="molecule type" value="Genomic_DNA"/>
</dbReference>
<gene>
    <name evidence="1" type="ORF">PsorP6_009219</name>
</gene>
<comment type="caution">
    <text evidence="1">The sequence shown here is derived from an EMBL/GenBank/DDBJ whole genome shotgun (WGS) entry which is preliminary data.</text>
</comment>
<keyword evidence="2" id="KW-1185">Reference proteome</keyword>
<accession>A0ACC0W2R4</accession>
<sequence>MQVHPNVELVSSPHIDIAMRLSPLRCLLLSATLVANCAGSTSEDTNAKNKSVVAHDLQAETSSAEERNGAQAILTMLETLPDDAMEAKGKAVVNPKTIILSKEAQKIKQSLRDGLEKGVKVSHIIKSEELMPEIIEHLLSEFLIKIFDDDKDLEMMELLHKWMKMVYFRTLKKQKVPHKRKNLILNPILKQIQDAPIHDDLVEMVLPMLWSGFIQDSKLRGLDNVPSLYHLDPKLQAKYKHAFSSIYTKMRTEQCCLTNLLSG</sequence>
<evidence type="ECO:0000313" key="2">
    <source>
        <dbReference type="Proteomes" id="UP001163321"/>
    </source>
</evidence>
<proteinExistence type="predicted"/>
<organism evidence="1 2">
    <name type="scientific">Peronosclerospora sorghi</name>
    <dbReference type="NCBI Taxonomy" id="230839"/>
    <lineage>
        <taxon>Eukaryota</taxon>
        <taxon>Sar</taxon>
        <taxon>Stramenopiles</taxon>
        <taxon>Oomycota</taxon>
        <taxon>Peronosporomycetes</taxon>
        <taxon>Peronosporales</taxon>
        <taxon>Peronosporaceae</taxon>
        <taxon>Peronosclerospora</taxon>
    </lineage>
</organism>
<evidence type="ECO:0000313" key="1">
    <source>
        <dbReference type="EMBL" id="KAI9912006.1"/>
    </source>
</evidence>